<comment type="pathway">
    <text evidence="2 12">Glycan metabolism; pectin degradation; 2-dehydro-3-deoxy-D-gluconate from pectin: step 1/5.</text>
</comment>
<evidence type="ECO:0000256" key="7">
    <source>
        <dbReference type="ARBA" id="ARBA00023085"/>
    </source>
</evidence>
<evidence type="ECO:0000256" key="12">
    <source>
        <dbReference type="RuleBase" id="RU000589"/>
    </source>
</evidence>
<dbReference type="InterPro" id="IPR012334">
    <property type="entry name" value="Pectin_lyas_fold"/>
</dbReference>
<evidence type="ECO:0000256" key="2">
    <source>
        <dbReference type="ARBA" id="ARBA00005184"/>
    </source>
</evidence>
<evidence type="ECO:0000313" key="16">
    <source>
        <dbReference type="Proteomes" id="UP000467840"/>
    </source>
</evidence>
<dbReference type="Proteomes" id="UP000467840">
    <property type="component" value="Chromosome 14"/>
</dbReference>
<organism evidence="15 16">
    <name type="scientific">Hevea brasiliensis</name>
    <name type="common">Para rubber tree</name>
    <name type="synonym">Siphonia brasiliensis</name>
    <dbReference type="NCBI Taxonomy" id="3981"/>
    <lineage>
        <taxon>Eukaryota</taxon>
        <taxon>Viridiplantae</taxon>
        <taxon>Streptophyta</taxon>
        <taxon>Embryophyta</taxon>
        <taxon>Tracheophyta</taxon>
        <taxon>Spermatophyta</taxon>
        <taxon>Magnoliopsida</taxon>
        <taxon>eudicotyledons</taxon>
        <taxon>Gunneridae</taxon>
        <taxon>Pentapetalae</taxon>
        <taxon>rosids</taxon>
        <taxon>fabids</taxon>
        <taxon>Malpighiales</taxon>
        <taxon>Euphorbiaceae</taxon>
        <taxon>Crotonoideae</taxon>
        <taxon>Micrandreae</taxon>
        <taxon>Hevea</taxon>
    </lineage>
</organism>
<evidence type="ECO:0000256" key="9">
    <source>
        <dbReference type="ARBA" id="ARBA00047928"/>
    </source>
</evidence>
<comment type="subcellular location">
    <subcellularLocation>
        <location evidence="1">Secreted</location>
        <location evidence="1">Cell wall</location>
    </subcellularLocation>
</comment>
<evidence type="ECO:0000256" key="8">
    <source>
        <dbReference type="ARBA" id="ARBA00023180"/>
    </source>
</evidence>
<dbReference type="GO" id="GO:0042545">
    <property type="term" value="P:cell wall modification"/>
    <property type="evidence" value="ECO:0007669"/>
    <property type="project" value="UniProtKB-UniRule"/>
</dbReference>
<dbReference type="AlphaFoldDB" id="A0A6A6M8X3"/>
<dbReference type="PANTHER" id="PTHR31321:SF134">
    <property type="entry name" value="PECTINESTERASE"/>
    <property type="match status" value="1"/>
</dbReference>
<keyword evidence="6 12" id="KW-0378">Hydrolase</keyword>
<keyword evidence="5" id="KW-0964">Secreted</keyword>
<dbReference type="GO" id="GO:0030599">
    <property type="term" value="F:pectinesterase activity"/>
    <property type="evidence" value="ECO:0007669"/>
    <property type="project" value="UniProtKB-UniRule"/>
</dbReference>
<keyword evidence="13" id="KW-0732">Signal</keyword>
<evidence type="ECO:0000256" key="6">
    <source>
        <dbReference type="ARBA" id="ARBA00022801"/>
    </source>
</evidence>
<dbReference type="InterPro" id="IPR011050">
    <property type="entry name" value="Pectin_lyase_fold/virulence"/>
</dbReference>
<dbReference type="Gene3D" id="2.160.20.10">
    <property type="entry name" value="Single-stranded right-handed beta-helix, Pectin lyase-like"/>
    <property type="match status" value="1"/>
</dbReference>
<evidence type="ECO:0000313" key="15">
    <source>
        <dbReference type="EMBL" id="KAF2309694.1"/>
    </source>
</evidence>
<accession>A0A6A6M8X3</accession>
<keyword evidence="8" id="KW-0325">Glycoprotein</keyword>
<protein>
    <recommendedName>
        <fullName evidence="4 12">Pectinesterase</fullName>
        <ecNumber evidence="4 12">3.1.1.11</ecNumber>
    </recommendedName>
</protein>
<evidence type="ECO:0000256" key="4">
    <source>
        <dbReference type="ARBA" id="ARBA00013229"/>
    </source>
</evidence>
<feature type="domain" description="Pectinesterase catalytic" evidence="14">
    <location>
        <begin position="58"/>
        <end position="348"/>
    </location>
</feature>
<sequence length="359" mass="40458">MLGEWNPISDEVAHQKQFSGHYRKMQNLHLFLFAWLVLLLHCSSGRKALDCQPNANTITVDKSGHGNFTSVQSAIDSIPEGNPQWIIIQISPGKYSEKVTISVKKPCIFLAGAGRELTSIEWGDHEVTSTSASFTSNPDNIIAKGITFKNTFNLPMGLDKINWKGEKIIWRQAVSARIKGDKCAFHDCAFLGIQDTLWDEKGRHYFSECYIEGAIDFIFGKNCMISVNIGRYDSGLRGSITAQKKEWPQLSSGFVFKDCEINGNGKAYLGRAWGPYSTVVYYNSIMSDVIVPEGWDAWNYVHHEANFTYVESKNKGQGADTSKRVPWVKKLGADQIRKFLDMSYIDGDGWLAKTPYKFY</sequence>
<keyword evidence="16" id="KW-1185">Reference proteome</keyword>
<proteinExistence type="inferred from homology"/>
<dbReference type="Pfam" id="PF01095">
    <property type="entry name" value="Pectinesterase"/>
    <property type="match status" value="1"/>
</dbReference>
<comment type="caution">
    <text evidence="15">The sequence shown here is derived from an EMBL/GenBank/DDBJ whole genome shotgun (WGS) entry which is preliminary data.</text>
</comment>
<reference evidence="15 16" key="1">
    <citation type="journal article" date="2020" name="Mol. Plant">
        <title>The Chromosome-Based Rubber Tree Genome Provides New Insights into Spurge Genome Evolution and Rubber Biosynthesis.</title>
        <authorList>
            <person name="Liu J."/>
            <person name="Shi C."/>
            <person name="Shi C.C."/>
            <person name="Li W."/>
            <person name="Zhang Q.J."/>
            <person name="Zhang Y."/>
            <person name="Li K."/>
            <person name="Lu H.F."/>
            <person name="Shi C."/>
            <person name="Zhu S.T."/>
            <person name="Xiao Z.Y."/>
            <person name="Nan H."/>
            <person name="Yue Y."/>
            <person name="Zhu X.G."/>
            <person name="Wu Y."/>
            <person name="Hong X.N."/>
            <person name="Fan G.Y."/>
            <person name="Tong Y."/>
            <person name="Zhang D."/>
            <person name="Mao C.L."/>
            <person name="Liu Y.L."/>
            <person name="Hao S.J."/>
            <person name="Liu W.Q."/>
            <person name="Lv M.Q."/>
            <person name="Zhang H.B."/>
            <person name="Liu Y."/>
            <person name="Hu-Tang G.R."/>
            <person name="Wang J.P."/>
            <person name="Wang J.H."/>
            <person name="Sun Y.H."/>
            <person name="Ni S.B."/>
            <person name="Chen W.B."/>
            <person name="Zhang X.C."/>
            <person name="Jiao Y.N."/>
            <person name="Eichler E.E."/>
            <person name="Li G.H."/>
            <person name="Liu X."/>
            <person name="Gao L.Z."/>
        </authorList>
    </citation>
    <scope>NUCLEOTIDE SEQUENCE [LARGE SCALE GENOMIC DNA]</scope>
    <source>
        <strain evidence="16">cv. GT1</strain>
        <tissue evidence="15">Leaf</tissue>
    </source>
</reference>
<feature type="signal peptide" evidence="13">
    <location>
        <begin position="1"/>
        <end position="45"/>
    </location>
</feature>
<dbReference type="InterPro" id="IPR033131">
    <property type="entry name" value="Pectinesterase_Asp_AS"/>
</dbReference>
<dbReference type="EC" id="3.1.1.11" evidence="4 12"/>
<evidence type="ECO:0000256" key="13">
    <source>
        <dbReference type="SAM" id="SignalP"/>
    </source>
</evidence>
<evidence type="ECO:0000256" key="1">
    <source>
        <dbReference type="ARBA" id="ARBA00004191"/>
    </source>
</evidence>
<keyword evidence="7 12" id="KW-0063">Aspartyl esterase</keyword>
<dbReference type="GO" id="GO:0045490">
    <property type="term" value="P:pectin catabolic process"/>
    <property type="evidence" value="ECO:0007669"/>
    <property type="project" value="UniProtKB-UniRule"/>
</dbReference>
<comment type="catalytic activity">
    <reaction evidence="9 12">
        <text>[(1-&gt;4)-alpha-D-galacturonosyl methyl ester](n) + n H2O = [(1-&gt;4)-alpha-D-galacturonosyl](n) + n methanol + n H(+)</text>
        <dbReference type="Rhea" id="RHEA:22380"/>
        <dbReference type="Rhea" id="RHEA-COMP:14570"/>
        <dbReference type="Rhea" id="RHEA-COMP:14573"/>
        <dbReference type="ChEBI" id="CHEBI:15377"/>
        <dbReference type="ChEBI" id="CHEBI:15378"/>
        <dbReference type="ChEBI" id="CHEBI:17790"/>
        <dbReference type="ChEBI" id="CHEBI:140522"/>
        <dbReference type="ChEBI" id="CHEBI:140523"/>
        <dbReference type="EC" id="3.1.1.11"/>
    </reaction>
</comment>
<comment type="similarity">
    <text evidence="3">Belongs to the pectinesterase family.</text>
</comment>
<evidence type="ECO:0000256" key="11">
    <source>
        <dbReference type="PROSITE-ProRule" id="PRU10040"/>
    </source>
</evidence>
<evidence type="ECO:0000256" key="10">
    <source>
        <dbReference type="ARBA" id="ARBA00057335"/>
    </source>
</evidence>
<dbReference type="FunFam" id="2.160.20.10:FF:000013">
    <property type="entry name" value="Pectinesterase"/>
    <property type="match status" value="1"/>
</dbReference>
<feature type="chain" id="PRO_5025627970" description="Pectinesterase" evidence="13">
    <location>
        <begin position="46"/>
        <end position="359"/>
    </location>
</feature>
<evidence type="ECO:0000256" key="5">
    <source>
        <dbReference type="ARBA" id="ARBA00022512"/>
    </source>
</evidence>
<dbReference type="UniPathway" id="UPA00545">
    <property type="reaction ID" value="UER00823"/>
</dbReference>
<feature type="active site" evidence="11">
    <location>
        <position position="216"/>
    </location>
</feature>
<comment type="function">
    <text evidence="10">Acts in the modification of cell walls via demethylesterification of cell wall pectin.</text>
</comment>
<evidence type="ECO:0000259" key="14">
    <source>
        <dbReference type="Pfam" id="PF01095"/>
    </source>
</evidence>
<evidence type="ECO:0000256" key="3">
    <source>
        <dbReference type="ARBA" id="ARBA00008891"/>
    </source>
</evidence>
<dbReference type="PROSITE" id="PS00503">
    <property type="entry name" value="PECTINESTERASE_2"/>
    <property type="match status" value="1"/>
</dbReference>
<dbReference type="SUPFAM" id="SSF51126">
    <property type="entry name" value="Pectin lyase-like"/>
    <property type="match status" value="1"/>
</dbReference>
<dbReference type="InterPro" id="IPR000070">
    <property type="entry name" value="Pectinesterase_cat"/>
</dbReference>
<dbReference type="PANTHER" id="PTHR31321">
    <property type="entry name" value="ACYL-COA THIOESTER HYDROLASE YBHC-RELATED"/>
    <property type="match status" value="1"/>
</dbReference>
<keyword evidence="5" id="KW-0134">Cell wall</keyword>
<gene>
    <name evidence="15" type="ORF">GH714_004619</name>
</gene>
<dbReference type="EMBL" id="JAAGAX010000006">
    <property type="protein sequence ID" value="KAF2309694.1"/>
    <property type="molecule type" value="Genomic_DNA"/>
</dbReference>
<name>A0A6A6M8X3_HEVBR</name>